<dbReference type="CDD" id="cd01861">
    <property type="entry name" value="Rab6"/>
    <property type="match status" value="1"/>
</dbReference>
<dbReference type="SMART" id="SM00173">
    <property type="entry name" value="RAS"/>
    <property type="match status" value="1"/>
</dbReference>
<dbReference type="Pfam" id="PF00071">
    <property type="entry name" value="Ras"/>
    <property type="match status" value="1"/>
</dbReference>
<sequence length="202" mass="22714">MAEKKGYQKIVLYSSMEDIARFKIAVVGDCSVGKTCIIGRFTSKNFDMSYDATIGTDFVTQLMEVDSKKIELQIWDTAGQERYRSLIPNYIRGSSVVLIVYDVNDRQSFNNVDSWINEVPEKDSTLVYLVANKIDSDQRNVTKEEGMKKSYQLSSRFIETSALKDIGIADLFEDIATNLAPLKPKINEDSLSIDETTGKGCC</sequence>
<dbReference type="Proteomes" id="UP000014680">
    <property type="component" value="Unassembled WGS sequence"/>
</dbReference>
<keyword evidence="6" id="KW-1185">Reference proteome</keyword>
<dbReference type="VEuPathDB" id="AmoebaDB:EIN_408640"/>
<keyword evidence="4" id="KW-0449">Lipoprotein</keyword>
<dbReference type="FunFam" id="3.40.50.300:FF:000823">
    <property type="entry name" value="Small GTPase RAB, putative"/>
    <property type="match status" value="1"/>
</dbReference>
<dbReference type="SMART" id="SM00176">
    <property type="entry name" value="RAN"/>
    <property type="match status" value="1"/>
</dbReference>
<dbReference type="InterPro" id="IPR050227">
    <property type="entry name" value="Rab"/>
</dbReference>
<comment type="similarity">
    <text evidence="1">Belongs to the small GTPase superfamily. Rho family.</text>
</comment>
<evidence type="ECO:0000256" key="1">
    <source>
        <dbReference type="ARBA" id="ARBA00010142"/>
    </source>
</evidence>
<dbReference type="SUPFAM" id="SSF52540">
    <property type="entry name" value="P-loop containing nucleoside triphosphate hydrolases"/>
    <property type="match status" value="1"/>
</dbReference>
<evidence type="ECO:0000256" key="4">
    <source>
        <dbReference type="ARBA" id="ARBA00023288"/>
    </source>
</evidence>
<evidence type="ECO:0000313" key="6">
    <source>
        <dbReference type="Proteomes" id="UP000014680"/>
    </source>
</evidence>
<keyword evidence="2" id="KW-0547">Nucleotide-binding</keyword>
<dbReference type="PRINTS" id="PR00449">
    <property type="entry name" value="RASTRNSFRMNG"/>
</dbReference>
<dbReference type="PROSITE" id="PS51420">
    <property type="entry name" value="RHO"/>
    <property type="match status" value="1"/>
</dbReference>
<evidence type="ECO:0000313" key="5">
    <source>
        <dbReference type="EMBL" id="ELP85595.1"/>
    </source>
</evidence>
<dbReference type="AlphaFoldDB" id="A0A0A1TZJ3"/>
<accession>A0A0A1TZJ3</accession>
<gene>
    <name evidence="5" type="ORF">EIN_408640</name>
</gene>
<dbReference type="InterPro" id="IPR027417">
    <property type="entry name" value="P-loop_NTPase"/>
</dbReference>
<dbReference type="InterPro" id="IPR001806">
    <property type="entry name" value="Small_GTPase"/>
</dbReference>
<dbReference type="PROSITE" id="PS51419">
    <property type="entry name" value="RAB"/>
    <property type="match status" value="1"/>
</dbReference>
<dbReference type="InterPro" id="IPR005225">
    <property type="entry name" value="Small_GTP-bd"/>
</dbReference>
<dbReference type="KEGG" id="eiv:EIN_408640"/>
<evidence type="ECO:0000256" key="2">
    <source>
        <dbReference type="ARBA" id="ARBA00022741"/>
    </source>
</evidence>
<dbReference type="OrthoDB" id="9989112at2759"/>
<dbReference type="PANTHER" id="PTHR47977">
    <property type="entry name" value="RAS-RELATED PROTEIN RAB"/>
    <property type="match status" value="1"/>
</dbReference>
<dbReference type="EMBL" id="KB207048">
    <property type="protein sequence ID" value="ELP85595.1"/>
    <property type="molecule type" value="Genomic_DNA"/>
</dbReference>
<dbReference type="GO" id="GO:0003924">
    <property type="term" value="F:GTPase activity"/>
    <property type="evidence" value="ECO:0007669"/>
    <property type="project" value="InterPro"/>
</dbReference>
<dbReference type="PROSITE" id="PS51421">
    <property type="entry name" value="RAS"/>
    <property type="match status" value="1"/>
</dbReference>
<dbReference type="GeneID" id="14884566"/>
<dbReference type="RefSeq" id="XP_004184941.1">
    <property type="nucleotide sequence ID" value="XM_004184893.1"/>
</dbReference>
<dbReference type="OMA" id="FYLRILY"/>
<reference evidence="5 6" key="1">
    <citation type="submission" date="2012-10" db="EMBL/GenBank/DDBJ databases">
        <authorList>
            <person name="Zafar N."/>
            <person name="Inman J."/>
            <person name="Hall N."/>
            <person name="Lorenzi H."/>
            <person name="Caler E."/>
        </authorList>
    </citation>
    <scope>NUCLEOTIDE SEQUENCE [LARGE SCALE GENOMIC DNA]</scope>
    <source>
        <strain evidence="5 6">IP1</strain>
    </source>
</reference>
<dbReference type="SMART" id="SM00174">
    <property type="entry name" value="RHO"/>
    <property type="match status" value="1"/>
</dbReference>
<dbReference type="Gene3D" id="3.40.50.300">
    <property type="entry name" value="P-loop containing nucleotide triphosphate hydrolases"/>
    <property type="match status" value="1"/>
</dbReference>
<dbReference type="SMART" id="SM00175">
    <property type="entry name" value="RAB"/>
    <property type="match status" value="1"/>
</dbReference>
<dbReference type="GO" id="GO:0005525">
    <property type="term" value="F:GTP binding"/>
    <property type="evidence" value="ECO:0007669"/>
    <property type="project" value="UniProtKB-KW"/>
</dbReference>
<proteinExistence type="inferred from homology"/>
<keyword evidence="3" id="KW-0342">GTP-binding</keyword>
<name>A0A0A1TZJ3_ENTIV</name>
<organism evidence="5 6">
    <name type="scientific">Entamoeba invadens IP1</name>
    <dbReference type="NCBI Taxonomy" id="370355"/>
    <lineage>
        <taxon>Eukaryota</taxon>
        <taxon>Amoebozoa</taxon>
        <taxon>Evosea</taxon>
        <taxon>Archamoebae</taxon>
        <taxon>Mastigamoebida</taxon>
        <taxon>Entamoebidae</taxon>
        <taxon>Entamoeba</taxon>
    </lineage>
</organism>
<protein>
    <submittedName>
        <fullName evidence="5">GTP-binding protein ryH1, putative</fullName>
    </submittedName>
</protein>
<evidence type="ECO:0000256" key="3">
    <source>
        <dbReference type="ARBA" id="ARBA00023134"/>
    </source>
</evidence>
<dbReference type="NCBIfam" id="TIGR00231">
    <property type="entry name" value="small_GTP"/>
    <property type="match status" value="1"/>
</dbReference>